<proteinExistence type="predicted"/>
<keyword evidence="2" id="KW-1185">Reference proteome</keyword>
<organism evidence="1 2">
    <name type="scientific">Kaustia mangrovi</name>
    <dbReference type="NCBI Taxonomy" id="2593653"/>
    <lineage>
        <taxon>Bacteria</taxon>
        <taxon>Pseudomonadati</taxon>
        <taxon>Pseudomonadota</taxon>
        <taxon>Alphaproteobacteria</taxon>
        <taxon>Hyphomicrobiales</taxon>
        <taxon>Parvibaculaceae</taxon>
        <taxon>Kaustia</taxon>
    </lineage>
</organism>
<accession>A0A7S8C6E1</accession>
<gene>
    <name evidence="1" type="ORF">HW532_16970</name>
</gene>
<dbReference type="KEGG" id="kmn:HW532_16970"/>
<dbReference type="RefSeq" id="WP_213161606.1">
    <property type="nucleotide sequence ID" value="NZ_CP058214.1"/>
</dbReference>
<reference evidence="1 2" key="1">
    <citation type="submission" date="2020-06" db="EMBL/GenBank/DDBJ databases">
        <title>Genome sequence of 2 isolates from Red Sea Mangroves.</title>
        <authorList>
            <person name="Sefrji F."/>
            <person name="Michoud G."/>
            <person name="Merlino G."/>
            <person name="Daffonchio D."/>
        </authorList>
    </citation>
    <scope>NUCLEOTIDE SEQUENCE [LARGE SCALE GENOMIC DNA]</scope>
    <source>
        <strain evidence="1 2">R1DC25</strain>
    </source>
</reference>
<dbReference type="Proteomes" id="UP000593594">
    <property type="component" value="Chromosome"/>
</dbReference>
<name>A0A7S8C6E1_9HYPH</name>
<sequence length="300" mass="32501">MGDDKALRALVKGRLSAPVPDAVRAIGKAVGDARGPGVAAVLAYGSALRGVPASDTLIDLYVLTDRPGAISPNRLSRAACRLLPPNVYYAEATHEGATVRAKCAVLPLDVFERKVAPQTDNPYFWARFAQPSALLYARDADIAARVEGAIATAIARMVQEGRRLAGTASGPDDDPLRLWVRALTATYATELRSEREDRARQIVGADEAWYREAAALVPPASDMGSPAGRLWARRRIAGKLLSVLRLVKAAFTFSGGADYIAWKIERHSGVPVELTDWQRRHPILAALTLIPKLYRKGAFR</sequence>
<protein>
    <submittedName>
        <fullName evidence="1">Uncharacterized protein</fullName>
    </submittedName>
</protein>
<dbReference type="AlphaFoldDB" id="A0A7S8C6E1"/>
<dbReference type="EMBL" id="CP058214">
    <property type="protein sequence ID" value="QPC44240.1"/>
    <property type="molecule type" value="Genomic_DNA"/>
</dbReference>
<evidence type="ECO:0000313" key="2">
    <source>
        <dbReference type="Proteomes" id="UP000593594"/>
    </source>
</evidence>
<evidence type="ECO:0000313" key="1">
    <source>
        <dbReference type="EMBL" id="QPC44240.1"/>
    </source>
</evidence>